<dbReference type="EMBL" id="BMLI01000001">
    <property type="protein sequence ID" value="GGM79004.1"/>
    <property type="molecule type" value="Genomic_DNA"/>
</dbReference>
<feature type="signal peptide" evidence="1">
    <location>
        <begin position="1"/>
        <end position="23"/>
    </location>
</feature>
<sequence length="767" mass="82303">MKNLLYLIGVLAIMCGVSTQSMASSHREAPLISTDPLADNTDVYAFKSPVNKENIVLVANYIPFEHPAGGPNWYSFGENIRYEIHVDNNAGTPGADIIYRFTFKKMNEDPSTFFLIRLGKENLKTTYTCERSTDGGHSFSTIVSNGIVPPPNIGPRSIKSTPVGLGSEYNALVDKAIMTASTGEKIFAGPVDDPFFVDLGGIFDLGNVRKSGARDGVAKFNCHSIVIEVPVATLQKSHKTVAEASNILDPDYVIGVYASSSRKKITTLYGGGDVGYDGEWVQVSRLGMPLTNEAVIPIGMKDKWNATSPANDLQFAKYFTNPELALYMDDSQFGGAVPGLAPLRIQSKSLGSFDFRNGKAGLYGLKGSPALDGTALSEAAFGSVLLPDATSPRAVDILPIFYTGVPNLPPYQLATGKAGNPLAAGKPFIHNFLPTLGDWLRLNMAVPATPRNDPKFSSLGLVQAAALGLTDPAYNGNKDLQWIPNMDGFPNGRRLEDDVTTIELQAVGGVVLAAVGLWYDDFVPGTSTSPVTPQLVNVLSFNAGVTKNDTTLKSSFPYLQNPWPGFRGPSYEGPGPVSMEPLAVTINNFDCLTGSFMFGHTGGVPGNTVEYSAAGVVNGGWSTMVSRKVEPELFKDNNSSGVLWLKARYVGDPSSEVTMKFDFRAYCGSKTWRQGVSEADEQAVPLSAVVMGNPSTSDEVVIEIRGAGGKSVRLDLANNKGQVIGHQSIAKASANERRVVKLSGQPGIYFVRITTANDRYTVKVLRK</sequence>
<dbReference type="InterPro" id="IPR026444">
    <property type="entry name" value="Secre_tail"/>
</dbReference>
<comment type="caution">
    <text evidence="2">The sequence shown here is derived from an EMBL/GenBank/DDBJ whole genome shotgun (WGS) entry which is preliminary data.</text>
</comment>
<proteinExistence type="predicted"/>
<organism evidence="2 3">
    <name type="scientific">Dyadobacter beijingensis</name>
    <dbReference type="NCBI Taxonomy" id="365489"/>
    <lineage>
        <taxon>Bacteria</taxon>
        <taxon>Pseudomonadati</taxon>
        <taxon>Bacteroidota</taxon>
        <taxon>Cytophagia</taxon>
        <taxon>Cytophagales</taxon>
        <taxon>Spirosomataceae</taxon>
        <taxon>Dyadobacter</taxon>
    </lineage>
</organism>
<dbReference type="Pfam" id="PF14224">
    <property type="entry name" value="DUF4331"/>
    <property type="match status" value="1"/>
</dbReference>
<keyword evidence="3" id="KW-1185">Reference proteome</keyword>
<protein>
    <recommendedName>
        <fullName evidence="4">DUF4331 domain-containing protein</fullName>
    </recommendedName>
</protein>
<reference evidence="3" key="1">
    <citation type="journal article" date="2019" name="Int. J. Syst. Evol. Microbiol.">
        <title>The Global Catalogue of Microorganisms (GCM) 10K type strain sequencing project: providing services to taxonomists for standard genome sequencing and annotation.</title>
        <authorList>
            <consortium name="The Broad Institute Genomics Platform"/>
            <consortium name="The Broad Institute Genome Sequencing Center for Infectious Disease"/>
            <person name="Wu L."/>
            <person name="Ma J."/>
        </authorList>
    </citation>
    <scope>NUCLEOTIDE SEQUENCE [LARGE SCALE GENOMIC DNA]</scope>
    <source>
        <strain evidence="3">CGMCC 1.6375</strain>
    </source>
</reference>
<evidence type="ECO:0000313" key="2">
    <source>
        <dbReference type="EMBL" id="GGM79004.1"/>
    </source>
</evidence>
<gene>
    <name evidence="2" type="ORF">GCM10010967_08430</name>
</gene>
<feature type="chain" id="PRO_5047008271" description="DUF4331 domain-containing protein" evidence="1">
    <location>
        <begin position="24"/>
        <end position="767"/>
    </location>
</feature>
<accession>A0ABQ2HEM1</accession>
<evidence type="ECO:0008006" key="4">
    <source>
        <dbReference type="Google" id="ProtNLM"/>
    </source>
</evidence>
<keyword evidence="1" id="KW-0732">Signal</keyword>
<dbReference type="NCBIfam" id="TIGR04183">
    <property type="entry name" value="Por_Secre_tail"/>
    <property type="match status" value="1"/>
</dbReference>
<dbReference type="InterPro" id="IPR025566">
    <property type="entry name" value="DUF4331"/>
</dbReference>
<dbReference type="RefSeq" id="WP_019942211.1">
    <property type="nucleotide sequence ID" value="NZ_BMLI01000001.1"/>
</dbReference>
<dbReference type="Proteomes" id="UP000632339">
    <property type="component" value="Unassembled WGS sequence"/>
</dbReference>
<evidence type="ECO:0000313" key="3">
    <source>
        <dbReference type="Proteomes" id="UP000632339"/>
    </source>
</evidence>
<evidence type="ECO:0000256" key="1">
    <source>
        <dbReference type="SAM" id="SignalP"/>
    </source>
</evidence>
<name>A0ABQ2HEM1_9BACT</name>